<name>I7Z8K2_9GAMM</name>
<evidence type="ECO:0000256" key="1">
    <source>
        <dbReference type="SAM" id="MobiDB-lite"/>
    </source>
</evidence>
<organism evidence="2 3">
    <name type="scientific">Hydrocarboniphaga effusa AP103</name>
    <dbReference type="NCBI Taxonomy" id="1172194"/>
    <lineage>
        <taxon>Bacteria</taxon>
        <taxon>Pseudomonadati</taxon>
        <taxon>Pseudomonadota</taxon>
        <taxon>Gammaproteobacteria</taxon>
        <taxon>Nevskiales</taxon>
        <taxon>Nevskiaceae</taxon>
        <taxon>Hydrocarboniphaga</taxon>
    </lineage>
</organism>
<accession>I7Z8K2</accession>
<dbReference type="AlphaFoldDB" id="I7Z8K2"/>
<evidence type="ECO:0000313" key="2">
    <source>
        <dbReference type="EMBL" id="EIT68149.1"/>
    </source>
</evidence>
<dbReference type="Proteomes" id="UP000003704">
    <property type="component" value="Unassembled WGS sequence"/>
</dbReference>
<gene>
    <name evidence="2" type="ORF">WQQ_45840</name>
</gene>
<reference evidence="2 3" key="1">
    <citation type="journal article" date="2012" name="J. Bacteriol.">
        <title>Genome Sequence of n-Alkane-Degrading Hydrocarboniphaga effusa Strain AP103T (ATCC BAA-332T).</title>
        <authorList>
            <person name="Chang H.K."/>
            <person name="Zylstra G.J."/>
            <person name="Chae J.C."/>
        </authorList>
    </citation>
    <scope>NUCLEOTIDE SEQUENCE [LARGE SCALE GENOMIC DNA]</scope>
    <source>
        <strain evidence="2 3">AP103</strain>
    </source>
</reference>
<dbReference type="EMBL" id="AKGD01000004">
    <property type="protein sequence ID" value="EIT68149.1"/>
    <property type="molecule type" value="Genomic_DNA"/>
</dbReference>
<feature type="compositionally biased region" description="Polar residues" evidence="1">
    <location>
        <begin position="1"/>
        <end position="15"/>
    </location>
</feature>
<sequence length="54" mass="5892">MQGNQVGLPQIANSVRQKRASVEQGSHADVLLASGLRVRLFTEWRRHAPSVAPA</sequence>
<protein>
    <submittedName>
        <fullName evidence="2">Uncharacterized protein</fullName>
    </submittedName>
</protein>
<evidence type="ECO:0000313" key="3">
    <source>
        <dbReference type="Proteomes" id="UP000003704"/>
    </source>
</evidence>
<proteinExistence type="predicted"/>
<comment type="caution">
    <text evidence="2">The sequence shown here is derived from an EMBL/GenBank/DDBJ whole genome shotgun (WGS) entry which is preliminary data.</text>
</comment>
<keyword evidence="3" id="KW-1185">Reference proteome</keyword>
<feature type="region of interest" description="Disordered" evidence="1">
    <location>
        <begin position="1"/>
        <end position="23"/>
    </location>
</feature>